<gene>
    <name evidence="3" type="ORF">SAMN04244559_01150</name>
</gene>
<evidence type="ECO:0000313" key="3">
    <source>
        <dbReference type="EMBL" id="SEH31936.1"/>
    </source>
</evidence>
<dbReference type="PROSITE" id="PS50110">
    <property type="entry name" value="RESPONSE_REGULATORY"/>
    <property type="match status" value="1"/>
</dbReference>
<evidence type="ECO:0000313" key="4">
    <source>
        <dbReference type="Proteomes" id="UP000182983"/>
    </source>
</evidence>
<dbReference type="AlphaFoldDB" id="A0A1H6H8X0"/>
<dbReference type="PANTHER" id="PTHR43228:SF1">
    <property type="entry name" value="TWO-COMPONENT RESPONSE REGULATOR ARR22"/>
    <property type="match status" value="1"/>
</dbReference>
<sequence>MITDAEILARFKGKQFLVVDDEKFLRSIVTRLILPFDAIEAGDGSYGLFQLAANPEIGLVLCDFNMPRMDGLTFLKEIRRGAAKVPNDMPVLMLTGHSDVALVQAALSLDVDGFIVKPVSIVTLATRLKHLAGKRSPVKKPSYYEGIDLSRVCSTLLSPSATEGECPGRRVKLADAQPKDVLAADFTAKTGEVLVGKDIPLTERLIARLIELESIGIAPAEICLV</sequence>
<name>A0A1H6H8X0_MAGFU</name>
<keyword evidence="4" id="KW-1185">Reference proteome</keyword>
<dbReference type="Gene3D" id="3.40.50.2300">
    <property type="match status" value="1"/>
</dbReference>
<accession>A0A1H6H8X0</accession>
<evidence type="ECO:0000256" key="1">
    <source>
        <dbReference type="PROSITE-ProRule" id="PRU00169"/>
    </source>
</evidence>
<feature type="domain" description="Response regulatory" evidence="2">
    <location>
        <begin position="15"/>
        <end position="132"/>
    </location>
</feature>
<dbReference type="CDD" id="cd00156">
    <property type="entry name" value="REC"/>
    <property type="match status" value="1"/>
</dbReference>
<reference evidence="4" key="1">
    <citation type="submission" date="2016-10" db="EMBL/GenBank/DDBJ databases">
        <authorList>
            <person name="Varghese N."/>
            <person name="Submissions S."/>
        </authorList>
    </citation>
    <scope>NUCLEOTIDE SEQUENCE [LARGE SCALE GENOMIC DNA]</scope>
    <source>
        <strain evidence="4">DSM 13234</strain>
    </source>
</reference>
<dbReference type="EMBL" id="FNWO01000004">
    <property type="protein sequence ID" value="SEH31936.1"/>
    <property type="molecule type" value="Genomic_DNA"/>
</dbReference>
<dbReference type="SUPFAM" id="SSF52172">
    <property type="entry name" value="CheY-like"/>
    <property type="match status" value="1"/>
</dbReference>
<dbReference type="Proteomes" id="UP000182983">
    <property type="component" value="Unassembled WGS sequence"/>
</dbReference>
<organism evidence="3 4">
    <name type="scientific">Magnetospirillum fulvum</name>
    <name type="common">Rhodospirillum fulvum</name>
    <dbReference type="NCBI Taxonomy" id="1082"/>
    <lineage>
        <taxon>Bacteria</taxon>
        <taxon>Pseudomonadati</taxon>
        <taxon>Pseudomonadota</taxon>
        <taxon>Alphaproteobacteria</taxon>
        <taxon>Rhodospirillales</taxon>
        <taxon>Rhodospirillaceae</taxon>
        <taxon>Magnetospirillum</taxon>
    </lineage>
</organism>
<dbReference type="Pfam" id="PF00072">
    <property type="entry name" value="Response_reg"/>
    <property type="match status" value="1"/>
</dbReference>
<evidence type="ECO:0000259" key="2">
    <source>
        <dbReference type="PROSITE" id="PS50110"/>
    </source>
</evidence>
<dbReference type="OrthoDB" id="7271028at2"/>
<keyword evidence="1" id="KW-0597">Phosphoprotein</keyword>
<protein>
    <submittedName>
        <fullName evidence="3">Response regulator receiver domain-containing protein</fullName>
    </submittedName>
</protein>
<dbReference type="InterPro" id="IPR052048">
    <property type="entry name" value="ST_Response_Regulator"/>
</dbReference>
<dbReference type="PANTHER" id="PTHR43228">
    <property type="entry name" value="TWO-COMPONENT RESPONSE REGULATOR"/>
    <property type="match status" value="1"/>
</dbReference>
<dbReference type="RefSeq" id="WP_074766461.1">
    <property type="nucleotide sequence ID" value="NZ_FNWO01000004.1"/>
</dbReference>
<dbReference type="GO" id="GO:0000160">
    <property type="term" value="P:phosphorelay signal transduction system"/>
    <property type="evidence" value="ECO:0007669"/>
    <property type="project" value="InterPro"/>
</dbReference>
<dbReference type="InterPro" id="IPR011006">
    <property type="entry name" value="CheY-like_superfamily"/>
</dbReference>
<feature type="modified residue" description="4-aspartylphosphate" evidence="1">
    <location>
        <position position="63"/>
    </location>
</feature>
<dbReference type="SMART" id="SM00448">
    <property type="entry name" value="REC"/>
    <property type="match status" value="1"/>
</dbReference>
<proteinExistence type="predicted"/>
<dbReference type="InterPro" id="IPR001789">
    <property type="entry name" value="Sig_transdc_resp-reg_receiver"/>
</dbReference>